<evidence type="ECO:0000313" key="2">
    <source>
        <dbReference type="Proteomes" id="UP001457282"/>
    </source>
</evidence>
<reference evidence="1 2" key="1">
    <citation type="journal article" date="2023" name="G3 (Bethesda)">
        <title>A chromosome-length genome assembly and annotation of blackberry (Rubus argutus, cv. 'Hillquist').</title>
        <authorList>
            <person name="Bruna T."/>
            <person name="Aryal R."/>
            <person name="Dudchenko O."/>
            <person name="Sargent D.J."/>
            <person name="Mead D."/>
            <person name="Buti M."/>
            <person name="Cavallini A."/>
            <person name="Hytonen T."/>
            <person name="Andres J."/>
            <person name="Pham M."/>
            <person name="Weisz D."/>
            <person name="Mascagni F."/>
            <person name="Usai G."/>
            <person name="Natali L."/>
            <person name="Bassil N."/>
            <person name="Fernandez G.E."/>
            <person name="Lomsadze A."/>
            <person name="Armour M."/>
            <person name="Olukolu B."/>
            <person name="Poorten T."/>
            <person name="Britton C."/>
            <person name="Davik J."/>
            <person name="Ashrafi H."/>
            <person name="Aiden E.L."/>
            <person name="Borodovsky M."/>
            <person name="Worthington M."/>
        </authorList>
    </citation>
    <scope>NUCLEOTIDE SEQUENCE [LARGE SCALE GENOMIC DNA]</scope>
    <source>
        <strain evidence="1">PI 553951</strain>
    </source>
</reference>
<name>A0AAW1VJU6_RUBAR</name>
<comment type="caution">
    <text evidence="1">The sequence shown here is derived from an EMBL/GenBank/DDBJ whole genome shotgun (WGS) entry which is preliminary data.</text>
</comment>
<protein>
    <submittedName>
        <fullName evidence="1">Uncharacterized protein</fullName>
    </submittedName>
</protein>
<proteinExistence type="predicted"/>
<dbReference type="Proteomes" id="UP001457282">
    <property type="component" value="Unassembled WGS sequence"/>
</dbReference>
<organism evidence="1 2">
    <name type="scientific">Rubus argutus</name>
    <name type="common">Southern blackberry</name>
    <dbReference type="NCBI Taxonomy" id="59490"/>
    <lineage>
        <taxon>Eukaryota</taxon>
        <taxon>Viridiplantae</taxon>
        <taxon>Streptophyta</taxon>
        <taxon>Embryophyta</taxon>
        <taxon>Tracheophyta</taxon>
        <taxon>Spermatophyta</taxon>
        <taxon>Magnoliopsida</taxon>
        <taxon>eudicotyledons</taxon>
        <taxon>Gunneridae</taxon>
        <taxon>Pentapetalae</taxon>
        <taxon>rosids</taxon>
        <taxon>fabids</taxon>
        <taxon>Rosales</taxon>
        <taxon>Rosaceae</taxon>
        <taxon>Rosoideae</taxon>
        <taxon>Rosoideae incertae sedis</taxon>
        <taxon>Rubus</taxon>
    </lineage>
</organism>
<dbReference type="AlphaFoldDB" id="A0AAW1VJU6"/>
<gene>
    <name evidence="1" type="ORF">M0R45_002273</name>
</gene>
<keyword evidence="2" id="KW-1185">Reference proteome</keyword>
<evidence type="ECO:0000313" key="1">
    <source>
        <dbReference type="EMBL" id="KAK9901136.1"/>
    </source>
</evidence>
<sequence>MTLIQLRLQQTKIQEKGKKRKNLRGRICNCSTALMFQKKLKKKRRVKKNLADEIVNQVVTDLHELNIEDQRRYSSSQFKEWEELMEENSRYCDDEYCDEENTKKNTIEYWQDAALLKQDMAGSAIDSCKRKQDFINKLFYEKDDLMKKNNCLKKKLKRKEEERRSEGRM</sequence>
<accession>A0AAW1VJU6</accession>
<dbReference type="EMBL" id="JBEDUW010000337">
    <property type="protein sequence ID" value="KAK9901136.1"/>
    <property type="molecule type" value="Genomic_DNA"/>
</dbReference>